<evidence type="ECO:0000313" key="1">
    <source>
        <dbReference type="EMBL" id="GAI91939.1"/>
    </source>
</evidence>
<organism evidence="1">
    <name type="scientific">marine sediment metagenome</name>
    <dbReference type="NCBI Taxonomy" id="412755"/>
    <lineage>
        <taxon>unclassified sequences</taxon>
        <taxon>metagenomes</taxon>
        <taxon>ecological metagenomes</taxon>
    </lineage>
</organism>
<gene>
    <name evidence="1" type="ORF">S12H4_36532</name>
</gene>
<sequence length="44" mass="4617">MIKADTSLDIGEVLAPGGPIAKSFPGFESRPQQLQMAAAVQKAF</sequence>
<protein>
    <submittedName>
        <fullName evidence="1">Uncharacterized protein</fullName>
    </submittedName>
</protein>
<accession>X1UHT7</accession>
<feature type="non-terminal residue" evidence="1">
    <location>
        <position position="44"/>
    </location>
</feature>
<name>X1UHT7_9ZZZZ</name>
<proteinExistence type="predicted"/>
<comment type="caution">
    <text evidence="1">The sequence shown here is derived from an EMBL/GenBank/DDBJ whole genome shotgun (WGS) entry which is preliminary data.</text>
</comment>
<dbReference type="AlphaFoldDB" id="X1UHT7"/>
<dbReference type="EMBL" id="BARW01021782">
    <property type="protein sequence ID" value="GAI91939.1"/>
    <property type="molecule type" value="Genomic_DNA"/>
</dbReference>
<reference evidence="1" key="1">
    <citation type="journal article" date="2014" name="Front. Microbiol.">
        <title>High frequency of phylogenetically diverse reductive dehalogenase-homologous genes in deep subseafloor sedimentary metagenomes.</title>
        <authorList>
            <person name="Kawai M."/>
            <person name="Futagami T."/>
            <person name="Toyoda A."/>
            <person name="Takaki Y."/>
            <person name="Nishi S."/>
            <person name="Hori S."/>
            <person name="Arai W."/>
            <person name="Tsubouchi T."/>
            <person name="Morono Y."/>
            <person name="Uchiyama I."/>
            <person name="Ito T."/>
            <person name="Fujiyama A."/>
            <person name="Inagaki F."/>
            <person name="Takami H."/>
        </authorList>
    </citation>
    <scope>NUCLEOTIDE SEQUENCE</scope>
    <source>
        <strain evidence="1">Expedition CK06-06</strain>
    </source>
</reference>